<dbReference type="SUPFAM" id="SSF53187">
    <property type="entry name" value="Zn-dependent exopeptidases"/>
    <property type="match status" value="1"/>
</dbReference>
<keyword evidence="9" id="KW-0479">Metal-binding</keyword>
<dbReference type="GO" id="GO:0006508">
    <property type="term" value="P:proteolysis"/>
    <property type="evidence" value="ECO:0007669"/>
    <property type="project" value="UniProtKB-KW"/>
</dbReference>
<evidence type="ECO:0000256" key="6">
    <source>
        <dbReference type="ARBA" id="ARBA00022525"/>
    </source>
</evidence>
<evidence type="ECO:0000256" key="15">
    <source>
        <dbReference type="ARBA" id="ARBA00023049"/>
    </source>
</evidence>
<dbReference type="GO" id="GO:0005576">
    <property type="term" value="C:extracellular region"/>
    <property type="evidence" value="ECO:0007669"/>
    <property type="project" value="UniProtKB-SubCell"/>
</dbReference>
<dbReference type="PANTHER" id="PTHR12053:SF3">
    <property type="entry name" value="CARBOXYPEPTIDASE Q"/>
    <property type="match status" value="1"/>
</dbReference>
<evidence type="ECO:0000313" key="24">
    <source>
        <dbReference type="EMBL" id="EMA33224.1"/>
    </source>
</evidence>
<dbReference type="Pfam" id="PF04389">
    <property type="entry name" value="Peptidase_M28"/>
    <property type="match status" value="1"/>
</dbReference>
<evidence type="ECO:0000256" key="2">
    <source>
        <dbReference type="ARBA" id="ARBA00004371"/>
    </source>
</evidence>
<dbReference type="GO" id="GO:0005764">
    <property type="term" value="C:lysosome"/>
    <property type="evidence" value="ECO:0007669"/>
    <property type="project" value="UniProtKB-SubCell"/>
</dbReference>
<keyword evidence="7" id="KW-0121">Carboxypeptidase</keyword>
<evidence type="ECO:0000256" key="10">
    <source>
        <dbReference type="ARBA" id="ARBA00022729"/>
    </source>
</evidence>
<dbReference type="PANTHER" id="PTHR12053">
    <property type="entry name" value="PROTEASE FAMILY M28 PLASMA GLUTAMATE CARBOXYPEPTIDASE-RELATED"/>
    <property type="match status" value="1"/>
</dbReference>
<evidence type="ECO:0000256" key="16">
    <source>
        <dbReference type="ARBA" id="ARBA00023145"/>
    </source>
</evidence>
<evidence type="ECO:0000259" key="23">
    <source>
        <dbReference type="Pfam" id="PF04389"/>
    </source>
</evidence>
<dbReference type="Gene3D" id="3.40.630.10">
    <property type="entry name" value="Zn peptidases"/>
    <property type="match status" value="1"/>
</dbReference>
<evidence type="ECO:0000256" key="19">
    <source>
        <dbReference type="ARBA" id="ARBA00025833"/>
    </source>
</evidence>
<proteinExistence type="predicted"/>
<comment type="subcellular location">
    <subcellularLocation>
        <location evidence="1">Endoplasmic reticulum</location>
    </subcellularLocation>
    <subcellularLocation>
        <location evidence="3">Golgi apparatus</location>
    </subcellularLocation>
    <subcellularLocation>
        <location evidence="2">Lysosome</location>
    </subcellularLocation>
    <subcellularLocation>
        <location evidence="4">Secreted</location>
    </subcellularLocation>
</comment>
<dbReference type="RefSeq" id="WP_006673810.1">
    <property type="nucleotide sequence ID" value="NZ_AOMA01000143.1"/>
</dbReference>
<evidence type="ECO:0000256" key="3">
    <source>
        <dbReference type="ARBA" id="ARBA00004555"/>
    </source>
</evidence>
<protein>
    <recommendedName>
        <fullName evidence="5">Carboxypeptidase Q</fullName>
    </recommendedName>
    <alternativeName>
        <fullName evidence="20">Plasma glutamate carboxypeptidase</fullName>
    </alternativeName>
</protein>
<feature type="domain" description="PA" evidence="22">
    <location>
        <begin position="118"/>
        <end position="212"/>
    </location>
</feature>
<dbReference type="InterPro" id="IPR046450">
    <property type="entry name" value="PA_dom_sf"/>
</dbReference>
<evidence type="ECO:0000256" key="11">
    <source>
        <dbReference type="ARBA" id="ARBA00022801"/>
    </source>
</evidence>
<keyword evidence="11" id="KW-0378">Hydrolase</keyword>
<keyword evidence="16" id="KW-0865">Zymogen</keyword>
<keyword evidence="8" id="KW-0645">Protease</keyword>
<dbReference type="eggNOG" id="arCOG02959">
    <property type="taxonomic scope" value="Archaea"/>
</dbReference>
<keyword evidence="6" id="KW-0964">Secreted</keyword>
<dbReference type="GO" id="GO:0004180">
    <property type="term" value="F:carboxypeptidase activity"/>
    <property type="evidence" value="ECO:0007669"/>
    <property type="project" value="UniProtKB-KW"/>
</dbReference>
<organism evidence="24 25">
    <name type="scientific">Halobiforma nitratireducens JCM 10879</name>
    <dbReference type="NCBI Taxonomy" id="1227454"/>
    <lineage>
        <taxon>Archaea</taxon>
        <taxon>Methanobacteriati</taxon>
        <taxon>Methanobacteriota</taxon>
        <taxon>Stenosarchaea group</taxon>
        <taxon>Halobacteria</taxon>
        <taxon>Halobacteriales</taxon>
        <taxon>Natrialbaceae</taxon>
        <taxon>Halobiforma</taxon>
    </lineage>
</organism>
<keyword evidence="10" id="KW-0732">Signal</keyword>
<keyword evidence="12" id="KW-0256">Endoplasmic reticulum</keyword>
<reference evidence="24 25" key="1">
    <citation type="journal article" date="2014" name="PLoS Genet.">
        <title>Phylogenetically driven sequencing of extremely halophilic archaea reveals strategies for static and dynamic osmo-response.</title>
        <authorList>
            <person name="Becker E.A."/>
            <person name="Seitzer P.M."/>
            <person name="Tritt A."/>
            <person name="Larsen D."/>
            <person name="Krusor M."/>
            <person name="Yao A.I."/>
            <person name="Wu D."/>
            <person name="Madern D."/>
            <person name="Eisen J.A."/>
            <person name="Darling A.E."/>
            <person name="Facciotti M.T."/>
        </authorList>
    </citation>
    <scope>NUCLEOTIDE SEQUENCE [LARGE SCALE GENOMIC DNA]</scope>
    <source>
        <strain evidence="24 25">JCM 10879</strain>
    </source>
</reference>
<evidence type="ECO:0000256" key="7">
    <source>
        <dbReference type="ARBA" id="ARBA00022645"/>
    </source>
</evidence>
<evidence type="ECO:0000256" key="14">
    <source>
        <dbReference type="ARBA" id="ARBA00023034"/>
    </source>
</evidence>
<evidence type="ECO:0000256" key="17">
    <source>
        <dbReference type="ARBA" id="ARBA00023180"/>
    </source>
</evidence>
<keyword evidence="18" id="KW-0458">Lysosome</keyword>
<keyword evidence="17" id="KW-0325">Glycoprotein</keyword>
<evidence type="ECO:0000256" key="13">
    <source>
        <dbReference type="ARBA" id="ARBA00022833"/>
    </source>
</evidence>
<dbReference type="Proteomes" id="UP000011607">
    <property type="component" value="Unassembled WGS sequence"/>
</dbReference>
<comment type="subunit">
    <text evidence="19">Homodimer. The monomeric form is inactive while the homodimer is active.</text>
</comment>
<accession>M0LLA5</accession>
<dbReference type="InterPro" id="IPR007484">
    <property type="entry name" value="Peptidase_M28"/>
</dbReference>
<comment type="caution">
    <text evidence="24">The sequence shown here is derived from an EMBL/GenBank/DDBJ whole genome shotgun (WGS) entry which is preliminary data.</text>
</comment>
<dbReference type="SUPFAM" id="SSF52025">
    <property type="entry name" value="PA domain"/>
    <property type="match status" value="1"/>
</dbReference>
<dbReference type="OrthoDB" id="34215at2157"/>
<evidence type="ECO:0000256" key="18">
    <source>
        <dbReference type="ARBA" id="ARBA00023228"/>
    </source>
</evidence>
<evidence type="ECO:0000256" key="12">
    <source>
        <dbReference type="ARBA" id="ARBA00022824"/>
    </source>
</evidence>
<dbReference type="InterPro" id="IPR003137">
    <property type="entry name" value="PA_domain"/>
</dbReference>
<evidence type="ECO:0000259" key="22">
    <source>
        <dbReference type="Pfam" id="PF02225"/>
    </source>
</evidence>
<evidence type="ECO:0000256" key="20">
    <source>
        <dbReference type="ARBA" id="ARBA00033328"/>
    </source>
</evidence>
<dbReference type="GO" id="GO:0046872">
    <property type="term" value="F:metal ion binding"/>
    <property type="evidence" value="ECO:0007669"/>
    <property type="project" value="UniProtKB-KW"/>
</dbReference>
<dbReference type="Pfam" id="PF02225">
    <property type="entry name" value="PA"/>
    <property type="match status" value="1"/>
</dbReference>
<keyword evidence="15" id="KW-0482">Metalloprotease</keyword>
<dbReference type="EMBL" id="AOMA01000143">
    <property type="protein sequence ID" value="EMA33224.1"/>
    <property type="molecule type" value="Genomic_DNA"/>
</dbReference>
<evidence type="ECO:0000256" key="1">
    <source>
        <dbReference type="ARBA" id="ARBA00004240"/>
    </source>
</evidence>
<keyword evidence="25" id="KW-1185">Reference proteome</keyword>
<evidence type="ECO:0000256" key="21">
    <source>
        <dbReference type="SAM" id="MobiDB-lite"/>
    </source>
</evidence>
<evidence type="ECO:0000313" key="25">
    <source>
        <dbReference type="Proteomes" id="UP000011607"/>
    </source>
</evidence>
<name>M0LLA5_9EURY</name>
<gene>
    <name evidence="24" type="ORF">C446_14559</name>
</gene>
<dbReference type="Gene3D" id="3.50.30.30">
    <property type="match status" value="1"/>
</dbReference>
<dbReference type="AlphaFoldDB" id="M0LLA5"/>
<dbReference type="STRING" id="1227454.C446_14559"/>
<feature type="domain" description="Peptidase M28" evidence="23">
    <location>
        <begin position="237"/>
        <end position="426"/>
    </location>
</feature>
<dbReference type="GO" id="GO:0070573">
    <property type="term" value="F:metallodipeptidase activity"/>
    <property type="evidence" value="ECO:0007669"/>
    <property type="project" value="InterPro"/>
</dbReference>
<keyword evidence="14" id="KW-0333">Golgi apparatus</keyword>
<keyword evidence="13" id="KW-0862">Zinc</keyword>
<dbReference type="PATRIC" id="fig|1227454.3.peg.2985"/>
<evidence type="ECO:0000256" key="5">
    <source>
        <dbReference type="ARBA" id="ARBA00014116"/>
    </source>
</evidence>
<evidence type="ECO:0000256" key="8">
    <source>
        <dbReference type="ARBA" id="ARBA00022670"/>
    </source>
</evidence>
<sequence>MSDGHDDATATDDDPRIDQYDPTLERALGRAWRDDLSWELLTQLTELPHRMGGSEHELQAAEIVAETFEDAGLEGVERREFPMQRWQRGHAEFTVLRSDGPNRPFAAIALPYSPAGDVEGPLVDVGHGTPEQIAEAGDDLEGAIAVASTTTPPGERFVHRMEKFGHAIDAGADAFVFVNHVEGQLPPTGALEFADEAAAPGIGVSAETGDWLAEYADRGTRARIAVEATTEAATSRNVSGVVGPETDEEVVVVAHYDSHDIAEGALDNGCGIATVTGAASILATVADDLELDCRVRIVGVGCEEIGLLGAEALAAELDFESVRAVVNVDGAGRFRNLVAMTHSSDELGELADRVTDAAGQPVVRDDDPHPFSDHWPFLRAGIPALQLHSDPPEGGDRGRGWGHTAADTRDKVDPRNLREHAMLTALLVLAATETPIERIDETALREALRAQEYEPGMRAADIWPAEWDGEESS</sequence>
<evidence type="ECO:0000256" key="4">
    <source>
        <dbReference type="ARBA" id="ARBA00004613"/>
    </source>
</evidence>
<dbReference type="InterPro" id="IPR039866">
    <property type="entry name" value="CPQ"/>
</dbReference>
<feature type="region of interest" description="Disordered" evidence="21">
    <location>
        <begin position="1"/>
        <end position="21"/>
    </location>
</feature>
<evidence type="ECO:0000256" key="9">
    <source>
        <dbReference type="ARBA" id="ARBA00022723"/>
    </source>
</evidence>